<dbReference type="GO" id="GO:0003735">
    <property type="term" value="F:structural constituent of ribosome"/>
    <property type="evidence" value="ECO:0007669"/>
    <property type="project" value="InterPro"/>
</dbReference>
<evidence type="ECO:0000256" key="4">
    <source>
        <dbReference type="ARBA" id="ARBA00023274"/>
    </source>
</evidence>
<comment type="similarity">
    <text evidence="5">Belongs to the bacterial ribosomal protein bL25 family. CTC subfamily.</text>
</comment>
<dbReference type="Gene3D" id="2.40.240.10">
    <property type="entry name" value="Ribosomal Protein L25, Chain P"/>
    <property type="match status" value="1"/>
</dbReference>
<dbReference type="GO" id="GO:0008097">
    <property type="term" value="F:5S rRNA binding"/>
    <property type="evidence" value="ECO:0007669"/>
    <property type="project" value="InterPro"/>
</dbReference>
<dbReference type="NCBIfam" id="TIGR00731">
    <property type="entry name" value="bL25_bact_ctc"/>
    <property type="match status" value="1"/>
</dbReference>
<feature type="domain" description="Large ribosomal subunit protein bL25 beta" evidence="8">
    <location>
        <begin position="99"/>
        <end position="182"/>
    </location>
</feature>
<comment type="function">
    <text evidence="5">This is one of the proteins that binds to the 5S RNA in the ribosome where it forms part of the central protuberance.</text>
</comment>
<dbReference type="GO" id="GO:0022625">
    <property type="term" value="C:cytosolic large ribosomal subunit"/>
    <property type="evidence" value="ECO:0007669"/>
    <property type="project" value="TreeGrafter"/>
</dbReference>
<dbReference type="PANTHER" id="PTHR33284">
    <property type="entry name" value="RIBOSOMAL PROTEIN L25/GLN-TRNA SYNTHETASE, ANTI-CODON-BINDING DOMAIN-CONTAINING PROTEIN"/>
    <property type="match status" value="1"/>
</dbReference>
<gene>
    <name evidence="5" type="primary">rplY</name>
    <name evidence="5" type="synonym">ctc</name>
    <name evidence="9" type="ORF">COV60_01330</name>
</gene>
<reference evidence="9 10" key="1">
    <citation type="submission" date="2017-09" db="EMBL/GenBank/DDBJ databases">
        <title>Depth-based differentiation of microbial function through sediment-hosted aquifers and enrichment of novel symbionts in the deep terrestrial subsurface.</title>
        <authorList>
            <person name="Probst A.J."/>
            <person name="Ladd B."/>
            <person name="Jarett J.K."/>
            <person name="Geller-Mcgrath D.E."/>
            <person name="Sieber C.M."/>
            <person name="Emerson J.B."/>
            <person name="Anantharaman K."/>
            <person name="Thomas B.C."/>
            <person name="Malmstrom R."/>
            <person name="Stieglmeier M."/>
            <person name="Klingl A."/>
            <person name="Woyke T."/>
            <person name="Ryan C.M."/>
            <person name="Banfield J.F."/>
        </authorList>
    </citation>
    <scope>NUCLEOTIDE SEQUENCE [LARGE SCALE GENOMIC DNA]</scope>
    <source>
        <strain evidence="9">CG11_big_fil_rev_8_21_14_0_20_43_7</strain>
    </source>
</reference>
<evidence type="ECO:0000256" key="2">
    <source>
        <dbReference type="ARBA" id="ARBA00022884"/>
    </source>
</evidence>
<feature type="domain" description="Large ribosomal subunit protein bL25 L25" evidence="7">
    <location>
        <begin position="5"/>
        <end position="90"/>
    </location>
</feature>
<evidence type="ECO:0000259" key="8">
    <source>
        <dbReference type="Pfam" id="PF14693"/>
    </source>
</evidence>
<dbReference type="Pfam" id="PF14693">
    <property type="entry name" value="Ribosomal_TL5_C"/>
    <property type="match status" value="1"/>
</dbReference>
<dbReference type="CDD" id="cd00495">
    <property type="entry name" value="Ribosomal_L25_TL5_CTC"/>
    <property type="match status" value="1"/>
</dbReference>
<dbReference type="PANTHER" id="PTHR33284:SF1">
    <property type="entry name" value="RIBOSOMAL PROTEIN L25_GLN-TRNA SYNTHETASE, ANTI-CODON-BINDING DOMAIN-CONTAINING PROTEIN"/>
    <property type="match status" value="1"/>
</dbReference>
<dbReference type="SUPFAM" id="SSF50715">
    <property type="entry name" value="Ribosomal protein L25-like"/>
    <property type="match status" value="1"/>
</dbReference>
<dbReference type="Pfam" id="PF01386">
    <property type="entry name" value="Ribosomal_L25p"/>
    <property type="match status" value="1"/>
</dbReference>
<keyword evidence="3 5" id="KW-0689">Ribosomal protein</keyword>
<dbReference type="Proteomes" id="UP000229782">
    <property type="component" value="Unassembled WGS sequence"/>
</dbReference>
<protein>
    <recommendedName>
        <fullName evidence="5">Large ribosomal subunit protein bL25</fullName>
    </recommendedName>
    <alternativeName>
        <fullName evidence="5">General stress protein CTC</fullName>
    </alternativeName>
</protein>
<dbReference type="InterPro" id="IPR011035">
    <property type="entry name" value="Ribosomal_bL25/Gln-tRNA_synth"/>
</dbReference>
<organism evidence="9 10">
    <name type="scientific">Candidatus Magasanikbacteria bacterium CG11_big_fil_rev_8_21_14_0_20_43_7</name>
    <dbReference type="NCBI Taxonomy" id="1974654"/>
    <lineage>
        <taxon>Bacteria</taxon>
        <taxon>Candidatus Magasanikiibacteriota</taxon>
    </lineage>
</organism>
<dbReference type="AlphaFoldDB" id="A0A2H0N2W4"/>
<keyword evidence="4 5" id="KW-0687">Ribonucleoprotein</keyword>
<evidence type="ECO:0000256" key="6">
    <source>
        <dbReference type="SAM" id="MobiDB-lite"/>
    </source>
</evidence>
<evidence type="ECO:0000256" key="1">
    <source>
        <dbReference type="ARBA" id="ARBA00022730"/>
    </source>
</evidence>
<dbReference type="GO" id="GO:0006412">
    <property type="term" value="P:translation"/>
    <property type="evidence" value="ECO:0007669"/>
    <property type="project" value="UniProtKB-UniRule"/>
</dbReference>
<evidence type="ECO:0000313" key="9">
    <source>
        <dbReference type="EMBL" id="PIR03239.1"/>
    </source>
</evidence>
<dbReference type="InterPro" id="IPR020057">
    <property type="entry name" value="Ribosomal_bL25_b-dom"/>
</dbReference>
<feature type="compositionally biased region" description="Basic and acidic residues" evidence="6">
    <location>
        <begin position="203"/>
        <end position="229"/>
    </location>
</feature>
<dbReference type="InterPro" id="IPR029751">
    <property type="entry name" value="Ribosomal_L25_dom"/>
</dbReference>
<evidence type="ECO:0000259" key="7">
    <source>
        <dbReference type="Pfam" id="PF01386"/>
    </source>
</evidence>
<dbReference type="Gene3D" id="2.170.120.20">
    <property type="entry name" value="Ribosomal protein L25, beta domain"/>
    <property type="match status" value="1"/>
</dbReference>
<sequence length="229" mass="25222">MSSIITAQKRIAGHATQDRAEGRIPAILYGSGIEPVSLSVDPLTFERLYKEAGESTLIDFTIEGQSEPTKVLIQDVQFDSLKDRFTHVDFRQVNMSQEMHATVELRFIGEAPAVKALGGTLNMQREDVEVKCLPKDLVNHIDVDITVLTTFDDAIHIKDLPVPTGVTIVEHGDGLVAKVLAPLSEDALKAMEESQVGDVTAIEIEKKKEGEDAEAGEEKKDEKKDEKKK</sequence>
<name>A0A2H0N2W4_9BACT</name>
<dbReference type="HAMAP" id="MF_01334">
    <property type="entry name" value="Ribosomal_bL25_CTC"/>
    <property type="match status" value="1"/>
</dbReference>
<dbReference type="InterPro" id="IPR020930">
    <property type="entry name" value="Ribosomal_uL5_bac-type"/>
</dbReference>
<dbReference type="InterPro" id="IPR020056">
    <property type="entry name" value="Rbsml_bL25/Gln-tRNA_synth_N"/>
</dbReference>
<dbReference type="EMBL" id="PCWM01000025">
    <property type="protein sequence ID" value="PIR03239.1"/>
    <property type="molecule type" value="Genomic_DNA"/>
</dbReference>
<feature type="region of interest" description="Disordered" evidence="6">
    <location>
        <begin position="201"/>
        <end position="229"/>
    </location>
</feature>
<keyword evidence="2 5" id="KW-0694">RNA-binding</keyword>
<evidence type="ECO:0000313" key="10">
    <source>
        <dbReference type="Proteomes" id="UP000229782"/>
    </source>
</evidence>
<evidence type="ECO:0000256" key="3">
    <source>
        <dbReference type="ARBA" id="ARBA00022980"/>
    </source>
</evidence>
<dbReference type="InterPro" id="IPR001021">
    <property type="entry name" value="Ribosomal_bL25_long"/>
</dbReference>
<accession>A0A2H0N2W4</accession>
<comment type="subunit">
    <text evidence="5">Part of the 50S ribosomal subunit; part of the 5S rRNA/L5/L18/L25 subcomplex. Contacts the 5S rRNA. Binds to the 5S rRNA independently of L5 and L18.</text>
</comment>
<comment type="caution">
    <text evidence="9">The sequence shown here is derived from an EMBL/GenBank/DDBJ whole genome shotgun (WGS) entry which is preliminary data.</text>
</comment>
<dbReference type="InterPro" id="IPR037121">
    <property type="entry name" value="Ribosomal_bL25_C"/>
</dbReference>
<evidence type="ECO:0000256" key="5">
    <source>
        <dbReference type="HAMAP-Rule" id="MF_01334"/>
    </source>
</evidence>
<proteinExistence type="inferred from homology"/>
<keyword evidence="1 5" id="KW-0699">rRNA-binding</keyword>